<gene>
    <name evidence="2" type="ORF">FPCIR_9401</name>
</gene>
<proteinExistence type="predicted"/>
<comment type="caution">
    <text evidence="2">The sequence shown here is derived from an EMBL/GenBank/DDBJ whole genome shotgun (WGS) entry which is preliminary data.</text>
</comment>
<keyword evidence="2" id="KW-0378">Hydrolase</keyword>
<feature type="signal peptide" evidence="1">
    <location>
        <begin position="1"/>
        <end position="18"/>
    </location>
</feature>
<protein>
    <submittedName>
        <fullName evidence="2">Glycoside hydrolase family 39</fullName>
    </submittedName>
</protein>
<organism evidence="2 3">
    <name type="scientific">Fusarium pseudocircinatum</name>
    <dbReference type="NCBI Taxonomy" id="56676"/>
    <lineage>
        <taxon>Eukaryota</taxon>
        <taxon>Fungi</taxon>
        <taxon>Dikarya</taxon>
        <taxon>Ascomycota</taxon>
        <taxon>Pezizomycotina</taxon>
        <taxon>Sordariomycetes</taxon>
        <taxon>Hypocreomycetidae</taxon>
        <taxon>Hypocreales</taxon>
        <taxon>Nectriaceae</taxon>
        <taxon>Fusarium</taxon>
        <taxon>Fusarium fujikuroi species complex</taxon>
    </lineage>
</organism>
<dbReference type="InterPro" id="IPR017853">
    <property type="entry name" value="GH"/>
</dbReference>
<evidence type="ECO:0000313" key="3">
    <source>
        <dbReference type="Proteomes" id="UP000546213"/>
    </source>
</evidence>
<name>A0A8H5L2P6_9HYPO</name>
<dbReference type="Proteomes" id="UP000546213">
    <property type="component" value="Unassembled WGS sequence"/>
</dbReference>
<sequence length="465" mass="51744">MLLKRFTLATALTVCAFASTVPNDKRDALTATVTLSQDKGEPKQLVCGMLYGVPVKPNQIPDKFYTGIKFNYLRAGGAQNSAPGWLGGGEDKYRPRFNSALSNYKTARKYGARFVLLIHDLWGADSLQASDAAFPGDGGDWSNYEEFLDTVVTDIKKAGMTTGLDIDIWNEPDNGPFWGRSQDQFLELWGRTYARLRGAFGTNVSLVGPSTVSFPTTDNDWWTRYLSFISTNSSVPDIYSWHLLLDPAVDPQSSSETFNNVLRPQHNLPARPIQINEFALREEQQPAGSVWYISRFERNNIQGLRANYGFYGQLYDFQAGLLGKPHADDDQYNAEGGGYYANGEWQLLAYYANMQGRRVGTTGTSDGKFEVFATKDGSNKFKIIAGARRTMGTWKIQVKGLSSLKLSKSGSIRVQQLRFDFDGYYGKVGTPVDLGTKTYKYSNDVVTFQVTPSTINTAYAFELVA</sequence>
<keyword evidence="1" id="KW-0732">Signal</keyword>
<dbReference type="OrthoDB" id="3445803at2759"/>
<reference evidence="2 3" key="1">
    <citation type="submission" date="2020-05" db="EMBL/GenBank/DDBJ databases">
        <title>Identification and distribution of gene clusters putatively required for synthesis of sphingolipid metabolism inhibitors in phylogenetically diverse species of the filamentous fungus Fusarium.</title>
        <authorList>
            <person name="Kim H.-S."/>
            <person name="Busman M."/>
            <person name="Brown D.W."/>
            <person name="Divon H."/>
            <person name="Uhlig S."/>
            <person name="Proctor R.H."/>
        </authorList>
    </citation>
    <scope>NUCLEOTIDE SEQUENCE [LARGE SCALE GENOMIC DNA]</scope>
    <source>
        <strain evidence="2 3">NRRL 36939</strain>
    </source>
</reference>
<keyword evidence="3" id="KW-1185">Reference proteome</keyword>
<dbReference type="SUPFAM" id="SSF51445">
    <property type="entry name" value="(Trans)glycosidases"/>
    <property type="match status" value="1"/>
</dbReference>
<accession>A0A8H5L2P6</accession>
<dbReference type="EMBL" id="JAAOAS010000264">
    <property type="protein sequence ID" value="KAF5582650.1"/>
    <property type="molecule type" value="Genomic_DNA"/>
</dbReference>
<evidence type="ECO:0000256" key="1">
    <source>
        <dbReference type="SAM" id="SignalP"/>
    </source>
</evidence>
<dbReference type="Gene3D" id="3.20.20.80">
    <property type="entry name" value="Glycosidases"/>
    <property type="match status" value="1"/>
</dbReference>
<feature type="chain" id="PRO_5034995678" evidence="1">
    <location>
        <begin position="19"/>
        <end position="465"/>
    </location>
</feature>
<evidence type="ECO:0000313" key="2">
    <source>
        <dbReference type="EMBL" id="KAF5582650.1"/>
    </source>
</evidence>
<dbReference type="AlphaFoldDB" id="A0A8H5L2P6"/>
<dbReference type="GO" id="GO:0016787">
    <property type="term" value="F:hydrolase activity"/>
    <property type="evidence" value="ECO:0007669"/>
    <property type="project" value="UniProtKB-KW"/>
</dbReference>